<feature type="transmembrane region" description="Helical" evidence="3">
    <location>
        <begin position="337"/>
        <end position="359"/>
    </location>
</feature>
<gene>
    <name evidence="5" type="ORF">CTI12_AA559760</name>
</gene>
<dbReference type="Proteomes" id="UP000245207">
    <property type="component" value="Unassembled WGS sequence"/>
</dbReference>
<dbReference type="InterPro" id="IPR024788">
    <property type="entry name" value="Malectin-like_Carb-bd_dom"/>
</dbReference>
<organism evidence="5 6">
    <name type="scientific">Artemisia annua</name>
    <name type="common">Sweet wormwood</name>
    <dbReference type="NCBI Taxonomy" id="35608"/>
    <lineage>
        <taxon>Eukaryota</taxon>
        <taxon>Viridiplantae</taxon>
        <taxon>Streptophyta</taxon>
        <taxon>Embryophyta</taxon>
        <taxon>Tracheophyta</taxon>
        <taxon>Spermatophyta</taxon>
        <taxon>Magnoliopsida</taxon>
        <taxon>eudicotyledons</taxon>
        <taxon>Gunneridae</taxon>
        <taxon>Pentapetalae</taxon>
        <taxon>asterids</taxon>
        <taxon>campanulids</taxon>
        <taxon>Asterales</taxon>
        <taxon>Asteraceae</taxon>
        <taxon>Asteroideae</taxon>
        <taxon>Anthemideae</taxon>
        <taxon>Artemisiinae</taxon>
        <taxon>Artemisia</taxon>
    </lineage>
</organism>
<protein>
    <recommendedName>
        <fullName evidence="4">Malectin-like domain-containing protein</fullName>
    </recommendedName>
</protein>
<comment type="caution">
    <text evidence="5">The sequence shown here is derived from an EMBL/GenBank/DDBJ whole genome shotgun (WGS) entry which is preliminary data.</text>
</comment>
<feature type="region of interest" description="Disordered" evidence="2">
    <location>
        <begin position="308"/>
        <end position="330"/>
    </location>
</feature>
<proteinExistence type="predicted"/>
<dbReference type="OrthoDB" id="2143199at2759"/>
<dbReference type="EMBL" id="PKPP01013730">
    <property type="protein sequence ID" value="PWA40526.1"/>
    <property type="molecule type" value="Genomic_DNA"/>
</dbReference>
<dbReference type="AlphaFoldDB" id="A0A2U1KUU5"/>
<evidence type="ECO:0000256" key="2">
    <source>
        <dbReference type="SAM" id="MobiDB-lite"/>
    </source>
</evidence>
<sequence>MDTLRVFTSRKKNCYSIPATKGQKFLVRASFNYGNYDRLSKPPAFDLHFDGYLWATVQTSMSGFIYYEVTYVTKGDVASVCVAQTKANQFPFISALEFRSVDSEVYKEVDEHHAFFLIARFAYGASQSGSSDSANIPGVPVSTRCDADSFSPPYGNAVKHNLNNYTVDSVANISLTADVDSDLPPLINAIEVFNIGDVLTDGTHSDDVAALTLLQNTFDVLGGWSGDPCLPAPYSYLDTFNLSGSFPDISSMDALEVIGNSKYLLLIDSFAFSDLHANSLTGTIPSFLGTMPKLQQFLDGNPSLCTTGKPCSSSPGTDSSPGSPSVAKGKKSSTLPVVLGITIPAFFLIWFAGGVFIILRRRKMKPNKPVVTG</sequence>
<feature type="compositionally biased region" description="Low complexity" evidence="2">
    <location>
        <begin position="310"/>
        <end position="325"/>
    </location>
</feature>
<keyword evidence="6" id="KW-1185">Reference proteome</keyword>
<dbReference type="STRING" id="35608.A0A2U1KUU5"/>
<dbReference type="PANTHER" id="PTHR45631:SF201">
    <property type="entry name" value="MALECTIN-LIKE CARBOHYDRATE-BINDING DOMAIN-CONTAINING PROTEIN-RELATED"/>
    <property type="match status" value="1"/>
</dbReference>
<evidence type="ECO:0000313" key="6">
    <source>
        <dbReference type="Proteomes" id="UP000245207"/>
    </source>
</evidence>
<evidence type="ECO:0000256" key="3">
    <source>
        <dbReference type="SAM" id="Phobius"/>
    </source>
</evidence>
<dbReference type="PANTHER" id="PTHR45631">
    <property type="entry name" value="OS07G0107800 PROTEIN-RELATED"/>
    <property type="match status" value="1"/>
</dbReference>
<keyword evidence="3" id="KW-0472">Membrane</keyword>
<dbReference type="GO" id="GO:0016020">
    <property type="term" value="C:membrane"/>
    <property type="evidence" value="ECO:0007669"/>
    <property type="project" value="UniProtKB-SubCell"/>
</dbReference>
<reference evidence="5 6" key="1">
    <citation type="journal article" date="2018" name="Mol. Plant">
        <title>The genome of Artemisia annua provides insight into the evolution of Asteraceae family and artemisinin biosynthesis.</title>
        <authorList>
            <person name="Shen Q."/>
            <person name="Zhang L."/>
            <person name="Liao Z."/>
            <person name="Wang S."/>
            <person name="Yan T."/>
            <person name="Shi P."/>
            <person name="Liu M."/>
            <person name="Fu X."/>
            <person name="Pan Q."/>
            <person name="Wang Y."/>
            <person name="Lv Z."/>
            <person name="Lu X."/>
            <person name="Zhang F."/>
            <person name="Jiang W."/>
            <person name="Ma Y."/>
            <person name="Chen M."/>
            <person name="Hao X."/>
            <person name="Li L."/>
            <person name="Tang Y."/>
            <person name="Lv G."/>
            <person name="Zhou Y."/>
            <person name="Sun X."/>
            <person name="Brodelius P.E."/>
            <person name="Rose J.K.C."/>
            <person name="Tang K."/>
        </authorList>
    </citation>
    <scope>NUCLEOTIDE SEQUENCE [LARGE SCALE GENOMIC DNA]</scope>
    <source>
        <strain evidence="6">cv. Huhao1</strain>
        <tissue evidence="5">Leaf</tissue>
    </source>
</reference>
<keyword evidence="3" id="KW-1133">Transmembrane helix</keyword>
<comment type="subcellular location">
    <subcellularLocation>
        <location evidence="1">Membrane</location>
        <topology evidence="1">Single-pass membrane protein</topology>
    </subcellularLocation>
</comment>
<keyword evidence="3" id="KW-0812">Transmembrane</keyword>
<dbReference type="Pfam" id="PF12819">
    <property type="entry name" value="Malectin_like"/>
    <property type="match status" value="1"/>
</dbReference>
<name>A0A2U1KUU5_ARTAN</name>
<evidence type="ECO:0000256" key="1">
    <source>
        <dbReference type="ARBA" id="ARBA00004167"/>
    </source>
</evidence>
<feature type="domain" description="Malectin-like" evidence="4">
    <location>
        <begin position="2"/>
        <end position="128"/>
    </location>
</feature>
<evidence type="ECO:0000259" key="4">
    <source>
        <dbReference type="Pfam" id="PF12819"/>
    </source>
</evidence>
<evidence type="ECO:0000313" key="5">
    <source>
        <dbReference type="EMBL" id="PWA40526.1"/>
    </source>
</evidence>
<accession>A0A2U1KUU5</accession>